<feature type="compositionally biased region" description="Basic and acidic residues" evidence="1">
    <location>
        <begin position="146"/>
        <end position="155"/>
    </location>
</feature>
<dbReference type="GO" id="GO:0003677">
    <property type="term" value="F:DNA binding"/>
    <property type="evidence" value="ECO:0007669"/>
    <property type="project" value="InterPro"/>
</dbReference>
<evidence type="ECO:0000256" key="2">
    <source>
        <dbReference type="SAM" id="Phobius"/>
    </source>
</evidence>
<protein>
    <submittedName>
        <fullName evidence="4">Helix-turn-helix domain-containing protein</fullName>
    </submittedName>
</protein>
<dbReference type="PANTHER" id="PTHR34475:SF1">
    <property type="entry name" value="CYTOSKELETON PROTEIN RODZ"/>
    <property type="match status" value="1"/>
</dbReference>
<name>A0A424YDG2_9FIRM</name>
<dbReference type="InterPro" id="IPR010982">
    <property type="entry name" value="Lambda_DNA-bd_dom_sf"/>
</dbReference>
<gene>
    <name evidence="4" type="ORF">D5R97_06045</name>
</gene>
<feature type="transmembrane region" description="Helical" evidence="2">
    <location>
        <begin position="115"/>
        <end position="135"/>
    </location>
</feature>
<evidence type="ECO:0000313" key="5">
    <source>
        <dbReference type="Proteomes" id="UP000285138"/>
    </source>
</evidence>
<dbReference type="PANTHER" id="PTHR34475">
    <property type="match status" value="1"/>
</dbReference>
<dbReference type="InterPro" id="IPR025194">
    <property type="entry name" value="RodZ-like_C"/>
</dbReference>
<feature type="compositionally biased region" description="Acidic residues" evidence="1">
    <location>
        <begin position="160"/>
        <end position="180"/>
    </location>
</feature>
<evidence type="ECO:0000256" key="1">
    <source>
        <dbReference type="SAM" id="MobiDB-lite"/>
    </source>
</evidence>
<comment type="caution">
    <text evidence="4">The sequence shown here is derived from an EMBL/GenBank/DDBJ whole genome shotgun (WGS) entry which is preliminary data.</text>
</comment>
<evidence type="ECO:0000259" key="3">
    <source>
        <dbReference type="Pfam" id="PF13464"/>
    </source>
</evidence>
<accession>A0A424YDG2</accession>
<dbReference type="CDD" id="cd00093">
    <property type="entry name" value="HTH_XRE"/>
    <property type="match status" value="1"/>
</dbReference>
<dbReference type="SUPFAM" id="SSF47413">
    <property type="entry name" value="lambda repressor-like DNA-binding domains"/>
    <property type="match status" value="1"/>
</dbReference>
<dbReference type="Gene3D" id="1.10.260.40">
    <property type="entry name" value="lambda repressor-like DNA-binding domains"/>
    <property type="match status" value="1"/>
</dbReference>
<dbReference type="Pfam" id="PF13413">
    <property type="entry name" value="HTH_25"/>
    <property type="match status" value="1"/>
</dbReference>
<feature type="domain" description="Cytoskeleton protein RodZ-like C-terminal" evidence="3">
    <location>
        <begin position="209"/>
        <end position="268"/>
    </location>
</feature>
<feature type="region of interest" description="Disordered" evidence="1">
    <location>
        <begin position="146"/>
        <end position="180"/>
    </location>
</feature>
<keyword evidence="2" id="KW-1133">Transmembrane helix</keyword>
<proteinExistence type="predicted"/>
<sequence length="295" mass="34060">MKLPLRGGVTVKELGKTLKEAREEKGLTYEEVFEKTKIQPRYLKALEEGNLDVFPGEVYARGSLRNYARILGLDEKMVLNEYYQHRGHYSEALSREKKSREKPLYTKDDSIWKNLVIGILAIVLLFAGIQGYQYYFGTNNDKAVDLPEEGRERDIPSPYEPDDWEEEEREDNEEEEEEEVRETELVLADNDSLGRVYHLIYSEKIELEVNFSERCWARFTLDDGEAIDSEYGDGDIIKEDAEKEIWLRLGNPRGAKVRINGIDVDLEGISSPMNITVKLMDEVPDNLDDYSGSNE</sequence>
<reference evidence="4 5" key="1">
    <citation type="submission" date="2018-08" db="EMBL/GenBank/DDBJ databases">
        <title>The metabolism and importance of syntrophic acetate oxidation coupled to methane or sulfide production in haloalkaline environments.</title>
        <authorList>
            <person name="Timmers P.H.A."/>
            <person name="Vavourakis C.D."/>
            <person name="Sorokin D.Y."/>
            <person name="Sinninghe Damste J.S."/>
            <person name="Muyzer G."/>
            <person name="Stams A.J.M."/>
            <person name="Plugge C.M."/>
        </authorList>
    </citation>
    <scope>NUCLEOTIDE SEQUENCE [LARGE SCALE GENOMIC DNA]</scope>
    <source>
        <strain evidence="4">MSAO_Bac1</strain>
    </source>
</reference>
<organism evidence="4 5">
    <name type="scientific">Candidatus Syntrophonatronum acetioxidans</name>
    <dbReference type="NCBI Taxonomy" id="1795816"/>
    <lineage>
        <taxon>Bacteria</taxon>
        <taxon>Bacillati</taxon>
        <taxon>Bacillota</taxon>
        <taxon>Clostridia</taxon>
        <taxon>Eubacteriales</taxon>
        <taxon>Syntrophomonadaceae</taxon>
        <taxon>Candidatus Syntrophonatronum</taxon>
    </lineage>
</organism>
<evidence type="ECO:0000313" key="4">
    <source>
        <dbReference type="EMBL" id="RQD75410.1"/>
    </source>
</evidence>
<dbReference type="InterPro" id="IPR050400">
    <property type="entry name" value="Bact_Cytoskel_RodZ"/>
</dbReference>
<dbReference type="AlphaFoldDB" id="A0A424YDG2"/>
<keyword evidence="2" id="KW-0472">Membrane</keyword>
<dbReference type="Proteomes" id="UP000285138">
    <property type="component" value="Unassembled WGS sequence"/>
</dbReference>
<dbReference type="Pfam" id="PF13464">
    <property type="entry name" value="RodZ_C"/>
    <property type="match status" value="1"/>
</dbReference>
<keyword evidence="2" id="KW-0812">Transmembrane</keyword>
<dbReference type="EMBL" id="QZAA01000160">
    <property type="protein sequence ID" value="RQD75410.1"/>
    <property type="molecule type" value="Genomic_DNA"/>
</dbReference>
<dbReference type="InterPro" id="IPR001387">
    <property type="entry name" value="Cro/C1-type_HTH"/>
</dbReference>